<dbReference type="RefSeq" id="WP_143269302.1">
    <property type="nucleotide sequence ID" value="NZ_FUHW01000051.1"/>
</dbReference>
<dbReference type="AlphaFoldDB" id="A0A1R4GVF6"/>
<feature type="compositionally biased region" description="Acidic residues" evidence="1">
    <location>
        <begin position="163"/>
        <end position="179"/>
    </location>
</feature>
<evidence type="ECO:0000313" key="3">
    <source>
        <dbReference type="Proteomes" id="UP000195913"/>
    </source>
</evidence>
<accession>A0A1R4GVF6</accession>
<name>A0A1R4GVF6_9MICC</name>
<feature type="region of interest" description="Disordered" evidence="1">
    <location>
        <begin position="152"/>
        <end position="179"/>
    </location>
</feature>
<proteinExistence type="predicted"/>
<evidence type="ECO:0000313" key="2">
    <source>
        <dbReference type="EMBL" id="SJM72179.1"/>
    </source>
</evidence>
<gene>
    <name evidence="2" type="ORF">FM101_14510</name>
</gene>
<dbReference type="Proteomes" id="UP000195913">
    <property type="component" value="Unassembled WGS sequence"/>
</dbReference>
<protein>
    <submittedName>
        <fullName evidence="2">Uncharacterized protein</fullName>
    </submittedName>
</protein>
<keyword evidence="3" id="KW-1185">Reference proteome</keyword>
<evidence type="ECO:0000256" key="1">
    <source>
        <dbReference type="SAM" id="MobiDB-lite"/>
    </source>
</evidence>
<reference evidence="2 3" key="1">
    <citation type="submission" date="2017-02" db="EMBL/GenBank/DDBJ databases">
        <authorList>
            <person name="Peterson S.W."/>
        </authorList>
    </citation>
    <scope>NUCLEOTIDE SEQUENCE [LARGE SCALE GENOMIC DNA]</scope>
    <source>
        <strain evidence="2 3">B Ar 00.02</strain>
    </source>
</reference>
<organism evidence="2 3">
    <name type="scientific">Arthrobacter rhombi</name>
    <dbReference type="NCBI Taxonomy" id="71253"/>
    <lineage>
        <taxon>Bacteria</taxon>
        <taxon>Bacillati</taxon>
        <taxon>Actinomycetota</taxon>
        <taxon>Actinomycetes</taxon>
        <taxon>Micrococcales</taxon>
        <taxon>Micrococcaceae</taxon>
        <taxon>Arthrobacter</taxon>
    </lineage>
</organism>
<dbReference type="EMBL" id="FUHW01000051">
    <property type="protein sequence ID" value="SJM72179.1"/>
    <property type="molecule type" value="Genomic_DNA"/>
</dbReference>
<sequence>MEEMEPDTSYTTIEGVPYVRLFVDHGESPVWTWEPVAYEELALPAALEARMRVWETEFTEQDIDTTSTGVLSRRHRAEGILIAGQLAGELGSPLAVHYAPASPEESGGSDALGHYRPSLADPEVFHVDTFPLRPVITRRLIWMLQHPFELPEETAGSSGLDADWSDLEDIDDQDDEDQY</sequence>